<dbReference type="RefSeq" id="WP_235682510.1">
    <property type="nucleotide sequence ID" value="NZ_AP022570.1"/>
</dbReference>
<dbReference type="KEGG" id="mpof:MPOR_18880"/>
<reference evidence="2 3" key="1">
    <citation type="journal article" date="2019" name="Emerg. Microbes Infect.">
        <title>Comprehensive subspecies identification of 175 nontuberculous mycobacteria species based on 7547 genomic profiles.</title>
        <authorList>
            <person name="Matsumoto Y."/>
            <person name="Kinjo T."/>
            <person name="Motooka D."/>
            <person name="Nabeya D."/>
            <person name="Jung N."/>
            <person name="Uechi K."/>
            <person name="Horii T."/>
            <person name="Iida T."/>
            <person name="Fujita J."/>
            <person name="Nakamura S."/>
        </authorList>
    </citation>
    <scope>NUCLEOTIDE SEQUENCE [LARGE SCALE GENOMIC DNA]</scope>
    <source>
        <strain evidence="2 3">JCM 12603</strain>
    </source>
</reference>
<keyword evidence="3" id="KW-1185">Reference proteome</keyword>
<evidence type="ECO:0000256" key="1">
    <source>
        <dbReference type="SAM" id="MobiDB-lite"/>
    </source>
</evidence>
<sequence>MLNSVRDFVTSHNDASKVVREARRFSIRLPLVGKVAVPPPQHLAFYTVLGALAVTEVIPWPVAVGVGLGHALTVRTNGDAAPIADEPVAPSTPQNAAEPAEELATTP</sequence>
<organism evidence="2 3">
    <name type="scientific">Mycolicibacterium poriferae</name>
    <dbReference type="NCBI Taxonomy" id="39694"/>
    <lineage>
        <taxon>Bacteria</taxon>
        <taxon>Bacillati</taxon>
        <taxon>Actinomycetota</taxon>
        <taxon>Actinomycetes</taxon>
        <taxon>Mycobacteriales</taxon>
        <taxon>Mycobacteriaceae</taxon>
        <taxon>Mycolicibacterium</taxon>
    </lineage>
</organism>
<proteinExistence type="predicted"/>
<dbReference type="AlphaFoldDB" id="A0A6N4V5D3"/>
<evidence type="ECO:0000313" key="3">
    <source>
        <dbReference type="Proteomes" id="UP000466785"/>
    </source>
</evidence>
<protein>
    <submittedName>
        <fullName evidence="2">Uncharacterized protein</fullName>
    </submittedName>
</protein>
<evidence type="ECO:0000313" key="2">
    <source>
        <dbReference type="EMBL" id="BBX50862.1"/>
    </source>
</evidence>
<name>A0A6N4V5D3_9MYCO</name>
<dbReference type="EMBL" id="AP022570">
    <property type="protein sequence ID" value="BBX50862.1"/>
    <property type="molecule type" value="Genomic_DNA"/>
</dbReference>
<feature type="compositionally biased region" description="Low complexity" evidence="1">
    <location>
        <begin position="96"/>
        <end position="107"/>
    </location>
</feature>
<accession>A0A6N4V5D3</accession>
<gene>
    <name evidence="2" type="ORF">MPOR_18880</name>
</gene>
<dbReference type="Proteomes" id="UP000466785">
    <property type="component" value="Chromosome"/>
</dbReference>
<feature type="region of interest" description="Disordered" evidence="1">
    <location>
        <begin position="81"/>
        <end position="107"/>
    </location>
</feature>